<organism evidence="1 2">
    <name type="scientific">Periplaneta americana</name>
    <name type="common">American cockroach</name>
    <name type="synonym">Blatta americana</name>
    <dbReference type="NCBI Taxonomy" id="6978"/>
    <lineage>
        <taxon>Eukaryota</taxon>
        <taxon>Metazoa</taxon>
        <taxon>Ecdysozoa</taxon>
        <taxon>Arthropoda</taxon>
        <taxon>Hexapoda</taxon>
        <taxon>Insecta</taxon>
        <taxon>Pterygota</taxon>
        <taxon>Neoptera</taxon>
        <taxon>Polyneoptera</taxon>
        <taxon>Dictyoptera</taxon>
        <taxon>Blattodea</taxon>
        <taxon>Blattoidea</taxon>
        <taxon>Blattidae</taxon>
        <taxon>Blattinae</taxon>
        <taxon>Periplaneta</taxon>
    </lineage>
</organism>
<keyword evidence="2" id="KW-1185">Reference proteome</keyword>
<dbReference type="PANTHER" id="PTHR47027">
    <property type="entry name" value="REVERSE TRANSCRIPTASE DOMAIN-CONTAINING PROTEIN"/>
    <property type="match status" value="1"/>
</dbReference>
<name>A0ABQ8TT57_PERAM</name>
<proteinExistence type="predicted"/>
<sequence>MLGLRVRHWDPNGELFTDIIPYVLGLASSDVIVGTNLPMAAEYAQGKYCSLSRRSSKSAVKNLKVRIYKTIMLPVILYGCETWSLTLREEQRLRVFENKVLRKIFGVKRDDVTEEWRKLHNADLHALYSSPDIIRNIKSRRLKWARHVAHMHILSIAYIWSLQAISTLTTTENIIKTDPHLIVNYMDIKLQQYFQTGHSIQVIFSRSEIHNGKKIQHSLSGTGICNGHLDTISDSLQVLNKKYRWSISVSNTNTSAARRFYNDKVKQNNYLFLLQPHQNLSDIFKDLEAGIIVMNGTGRWNSRGQSLIIISGLLQLSPKEVAMSVLKLLWVKYRVLNSVIVIPFISESGEIYLQRYSWIPKQTKKSCFEFSETLHLERVSLRSLTRKRLTIIPNKIPCTFNGCPLVVSNIFDTYGYITNEENIRGVKYNTSESKLIEIMSEVLNTTLVNLFPRKGSNITAAVRGTIRDLVDYRADIGIGSIPLHVNLADIIDYVISHRTSHLN</sequence>
<dbReference type="PANTHER" id="PTHR47027:SF20">
    <property type="entry name" value="REVERSE TRANSCRIPTASE-LIKE PROTEIN WITH RNA-DIRECTED DNA POLYMERASE DOMAIN"/>
    <property type="match status" value="1"/>
</dbReference>
<protein>
    <submittedName>
        <fullName evidence="1">Uncharacterized protein</fullName>
    </submittedName>
</protein>
<evidence type="ECO:0000313" key="1">
    <source>
        <dbReference type="EMBL" id="KAJ4449242.1"/>
    </source>
</evidence>
<comment type="caution">
    <text evidence="1">The sequence shown here is derived from an EMBL/GenBank/DDBJ whole genome shotgun (WGS) entry which is preliminary data.</text>
</comment>
<accession>A0ABQ8TT57</accession>
<reference evidence="1 2" key="1">
    <citation type="journal article" date="2022" name="Allergy">
        <title>Genome assembly and annotation of Periplaneta americana reveal a comprehensive cockroach allergen profile.</title>
        <authorList>
            <person name="Wang L."/>
            <person name="Xiong Q."/>
            <person name="Saelim N."/>
            <person name="Wang L."/>
            <person name="Nong W."/>
            <person name="Wan A.T."/>
            <person name="Shi M."/>
            <person name="Liu X."/>
            <person name="Cao Q."/>
            <person name="Hui J.H.L."/>
            <person name="Sookrung N."/>
            <person name="Leung T.F."/>
            <person name="Tungtrongchitr A."/>
            <person name="Tsui S.K.W."/>
        </authorList>
    </citation>
    <scope>NUCLEOTIDE SEQUENCE [LARGE SCALE GENOMIC DNA]</scope>
    <source>
        <strain evidence="1">PWHHKU_190912</strain>
    </source>
</reference>
<gene>
    <name evidence="1" type="ORF">ANN_00639</name>
</gene>
<dbReference type="EMBL" id="JAJSOF020000003">
    <property type="protein sequence ID" value="KAJ4449242.1"/>
    <property type="molecule type" value="Genomic_DNA"/>
</dbReference>
<evidence type="ECO:0000313" key="2">
    <source>
        <dbReference type="Proteomes" id="UP001148838"/>
    </source>
</evidence>
<dbReference type="Proteomes" id="UP001148838">
    <property type="component" value="Unassembled WGS sequence"/>
</dbReference>